<dbReference type="AlphaFoldDB" id="A0A9P4GWP8"/>
<evidence type="ECO:0000313" key="3">
    <source>
        <dbReference type="Proteomes" id="UP000799777"/>
    </source>
</evidence>
<keyword evidence="1" id="KW-0812">Transmembrane</keyword>
<keyword evidence="1" id="KW-0472">Membrane</keyword>
<proteinExistence type="predicted"/>
<name>A0A9P4GWP8_9PLEO</name>
<dbReference type="Proteomes" id="UP000799777">
    <property type="component" value="Unassembled WGS sequence"/>
</dbReference>
<organism evidence="2 3">
    <name type="scientific">Setomelanomma holmii</name>
    <dbReference type="NCBI Taxonomy" id="210430"/>
    <lineage>
        <taxon>Eukaryota</taxon>
        <taxon>Fungi</taxon>
        <taxon>Dikarya</taxon>
        <taxon>Ascomycota</taxon>
        <taxon>Pezizomycotina</taxon>
        <taxon>Dothideomycetes</taxon>
        <taxon>Pleosporomycetidae</taxon>
        <taxon>Pleosporales</taxon>
        <taxon>Pleosporineae</taxon>
        <taxon>Phaeosphaeriaceae</taxon>
        <taxon>Setomelanomma</taxon>
    </lineage>
</organism>
<accession>A0A9P4GWP8</accession>
<evidence type="ECO:0000256" key="1">
    <source>
        <dbReference type="SAM" id="Phobius"/>
    </source>
</evidence>
<protein>
    <submittedName>
        <fullName evidence="2">Uncharacterized protein</fullName>
    </submittedName>
</protein>
<comment type="caution">
    <text evidence="2">The sequence shown here is derived from an EMBL/GenBank/DDBJ whole genome shotgun (WGS) entry which is preliminary data.</text>
</comment>
<sequence>MVSLQDLTVSQVSSVIAAAVFVVQFLIPIVLPIILLGLLCPRSTTVTETAVSWSVIGKISAFVAMASHPSNRLGLDHIGVQISAVVTPLGLYEGIVAEPTTDVEEFHYVRDTTPMGYGTPPRGNTTWSRLCGAFLLIPCPNDNKHAAVIDNRTMTFVVYTEDWYDTRVPQKIVDVFQSGADDLGASVSSSFDIQWRSYIKSTIDDVKKKNSGSVIENGTARTVGTYQPLSSLVLSDDLLAVEGLVVDMKNGGIGFRNHSAPNWREYGSAWTEDILFVVPDTVWVDTNLTVDFQVARTRSDDLLARNGNFKPEIMDHGGFVNLNKT</sequence>
<feature type="transmembrane region" description="Helical" evidence="1">
    <location>
        <begin position="12"/>
        <end position="39"/>
    </location>
</feature>
<gene>
    <name evidence="2" type="ORF">EK21DRAFT_118926</name>
</gene>
<dbReference type="OrthoDB" id="3034003at2759"/>
<reference evidence="2" key="1">
    <citation type="journal article" date="2020" name="Stud. Mycol.">
        <title>101 Dothideomycetes genomes: a test case for predicting lifestyles and emergence of pathogens.</title>
        <authorList>
            <person name="Haridas S."/>
            <person name="Albert R."/>
            <person name="Binder M."/>
            <person name="Bloem J."/>
            <person name="Labutti K."/>
            <person name="Salamov A."/>
            <person name="Andreopoulos B."/>
            <person name="Baker S."/>
            <person name="Barry K."/>
            <person name="Bills G."/>
            <person name="Bluhm B."/>
            <person name="Cannon C."/>
            <person name="Castanera R."/>
            <person name="Culley D."/>
            <person name="Daum C."/>
            <person name="Ezra D."/>
            <person name="Gonzalez J."/>
            <person name="Henrissat B."/>
            <person name="Kuo A."/>
            <person name="Liang C."/>
            <person name="Lipzen A."/>
            <person name="Lutzoni F."/>
            <person name="Magnuson J."/>
            <person name="Mondo S."/>
            <person name="Nolan M."/>
            <person name="Ohm R."/>
            <person name="Pangilinan J."/>
            <person name="Park H.-J."/>
            <person name="Ramirez L."/>
            <person name="Alfaro M."/>
            <person name="Sun H."/>
            <person name="Tritt A."/>
            <person name="Yoshinaga Y."/>
            <person name="Zwiers L.-H."/>
            <person name="Turgeon B."/>
            <person name="Goodwin S."/>
            <person name="Spatafora J."/>
            <person name="Crous P."/>
            <person name="Grigoriev I."/>
        </authorList>
    </citation>
    <scope>NUCLEOTIDE SEQUENCE</scope>
    <source>
        <strain evidence="2">CBS 110217</strain>
    </source>
</reference>
<keyword evidence="3" id="KW-1185">Reference proteome</keyword>
<dbReference type="EMBL" id="ML978363">
    <property type="protein sequence ID" value="KAF2023261.1"/>
    <property type="molecule type" value="Genomic_DNA"/>
</dbReference>
<keyword evidence="1" id="KW-1133">Transmembrane helix</keyword>
<evidence type="ECO:0000313" key="2">
    <source>
        <dbReference type="EMBL" id="KAF2023261.1"/>
    </source>
</evidence>